<sequence length="344" mass="35759">MDTFGTFFKVTLFGESHGPAVGAVIDGVPPGLPIEAGDFARAILRRKTGTGKTGVSARQEDDIPEILGGVYNGCTTGAPLAVMFRNRGQRPEDYEALEQIPRPGHADFTASVKYNYFNDPRGGGHFSGRLTLPLVAAGVVALKALEAVVAGKGDVSMPALRPAIHAEVVEIGGESGKEGMERIIGDCVASGDSVGGIVECRAAGIPAGLGEPFFDSVESLISHAVFAIPGIRGIEFGDGFNAARMRGSEHNDPFIDSSGHTSKNGSGGINGGISNGNEICFRVAVKPPSSIAKAQETFDFVNDRMTVLETGGRHDACIALRIPPVLEAVTAIVLADLVMAAGCR</sequence>
<organism evidence="9 10">
    <name type="scientific">Candidatus Merdivivens pullistercoris</name>
    <dbReference type="NCBI Taxonomy" id="2840873"/>
    <lineage>
        <taxon>Bacteria</taxon>
        <taxon>Pseudomonadati</taxon>
        <taxon>Bacteroidota</taxon>
        <taxon>Bacteroidia</taxon>
        <taxon>Bacteroidales</taxon>
        <taxon>Muribaculaceae</taxon>
        <taxon>Muribaculaceae incertae sedis</taxon>
        <taxon>Candidatus Merdivivens</taxon>
    </lineage>
</organism>
<dbReference type="PANTHER" id="PTHR21085:SF0">
    <property type="entry name" value="CHORISMATE SYNTHASE"/>
    <property type="match status" value="1"/>
</dbReference>
<comment type="subunit">
    <text evidence="7">Homotetramer.</text>
</comment>
<evidence type="ECO:0000256" key="5">
    <source>
        <dbReference type="ARBA" id="ARBA00023141"/>
    </source>
</evidence>
<dbReference type="NCBIfam" id="NF003793">
    <property type="entry name" value="PRK05382.1"/>
    <property type="match status" value="1"/>
</dbReference>
<feature type="binding site" evidence="7">
    <location>
        <position position="271"/>
    </location>
    <ligand>
        <name>FMN</name>
        <dbReference type="ChEBI" id="CHEBI:58210"/>
    </ligand>
</feature>
<keyword evidence="4 7" id="KW-0028">Amino-acid biosynthesis</keyword>
<comment type="caution">
    <text evidence="9">The sequence shown here is derived from an EMBL/GenBank/DDBJ whole genome shotgun (WGS) entry which is preliminary data.</text>
</comment>
<dbReference type="PANTHER" id="PTHR21085">
    <property type="entry name" value="CHORISMATE SYNTHASE"/>
    <property type="match status" value="1"/>
</dbReference>
<comment type="similarity">
    <text evidence="2 7 8">Belongs to the chorismate synthase family.</text>
</comment>
<evidence type="ECO:0000313" key="10">
    <source>
        <dbReference type="Proteomes" id="UP000823597"/>
    </source>
</evidence>
<accession>A0A9D9N974</accession>
<proteinExistence type="inferred from homology"/>
<feature type="binding site" evidence="7">
    <location>
        <position position="46"/>
    </location>
    <ligand>
        <name>NADP(+)</name>
        <dbReference type="ChEBI" id="CHEBI:58349"/>
    </ligand>
</feature>
<dbReference type="NCBIfam" id="TIGR00033">
    <property type="entry name" value="aroC"/>
    <property type="match status" value="1"/>
</dbReference>
<dbReference type="EMBL" id="JADIME010000026">
    <property type="protein sequence ID" value="MBO8464809.1"/>
    <property type="molecule type" value="Genomic_DNA"/>
</dbReference>
<keyword evidence="6 7" id="KW-0456">Lyase</keyword>
<comment type="cofactor">
    <cofactor evidence="7 8">
        <name>FMNH2</name>
        <dbReference type="ChEBI" id="CHEBI:57618"/>
    </cofactor>
    <text evidence="7 8">Reduced FMN (FMNH(2)).</text>
</comment>
<comment type="catalytic activity">
    <reaction evidence="7 8">
        <text>5-O-(1-carboxyvinyl)-3-phosphoshikimate = chorismate + phosphate</text>
        <dbReference type="Rhea" id="RHEA:21020"/>
        <dbReference type="ChEBI" id="CHEBI:29748"/>
        <dbReference type="ChEBI" id="CHEBI:43474"/>
        <dbReference type="ChEBI" id="CHEBI:57701"/>
        <dbReference type="EC" id="4.2.3.5"/>
    </reaction>
</comment>
<dbReference type="EC" id="4.2.3.5" evidence="3 7"/>
<dbReference type="HAMAP" id="MF_00300">
    <property type="entry name" value="Chorismate_synth"/>
    <property type="match status" value="1"/>
</dbReference>
<evidence type="ECO:0000256" key="7">
    <source>
        <dbReference type="HAMAP-Rule" id="MF_00300"/>
    </source>
</evidence>
<evidence type="ECO:0000256" key="2">
    <source>
        <dbReference type="ARBA" id="ARBA00008014"/>
    </source>
</evidence>
<evidence type="ECO:0000256" key="8">
    <source>
        <dbReference type="RuleBase" id="RU000605"/>
    </source>
</evidence>
<dbReference type="InterPro" id="IPR035904">
    <property type="entry name" value="Chorismate_synth_AroC_sf"/>
</dbReference>
<feature type="binding site" evidence="7">
    <location>
        <begin position="125"/>
        <end position="127"/>
    </location>
    <ligand>
        <name>FMN</name>
        <dbReference type="ChEBI" id="CHEBI:58210"/>
    </ligand>
</feature>
<dbReference type="GO" id="GO:0004107">
    <property type="term" value="F:chorismate synthase activity"/>
    <property type="evidence" value="ECO:0007669"/>
    <property type="project" value="UniProtKB-UniRule"/>
</dbReference>
<dbReference type="CDD" id="cd07304">
    <property type="entry name" value="Chorismate_synthase"/>
    <property type="match status" value="1"/>
</dbReference>
<dbReference type="GO" id="GO:0010181">
    <property type="term" value="F:FMN binding"/>
    <property type="evidence" value="ECO:0007669"/>
    <property type="project" value="TreeGrafter"/>
</dbReference>
<name>A0A9D9N974_9BACT</name>
<dbReference type="Gene3D" id="3.60.150.10">
    <property type="entry name" value="Chorismate synthase AroC"/>
    <property type="match status" value="1"/>
</dbReference>
<comment type="caution">
    <text evidence="7">Lacks conserved residue(s) required for the propagation of feature annotation.</text>
</comment>
<evidence type="ECO:0000313" key="9">
    <source>
        <dbReference type="EMBL" id="MBO8464809.1"/>
    </source>
</evidence>
<keyword evidence="7" id="KW-0521">NADP</keyword>
<reference evidence="9" key="1">
    <citation type="submission" date="2020-10" db="EMBL/GenBank/DDBJ databases">
        <authorList>
            <person name="Gilroy R."/>
        </authorList>
    </citation>
    <scope>NUCLEOTIDE SEQUENCE</scope>
    <source>
        <strain evidence="9">10037</strain>
    </source>
</reference>
<dbReference type="GO" id="GO:0005829">
    <property type="term" value="C:cytosol"/>
    <property type="evidence" value="ECO:0007669"/>
    <property type="project" value="TreeGrafter"/>
</dbReference>
<dbReference type="GO" id="GO:0009423">
    <property type="term" value="P:chorismate biosynthetic process"/>
    <property type="evidence" value="ECO:0007669"/>
    <property type="project" value="UniProtKB-UniRule"/>
</dbReference>
<keyword evidence="5 7" id="KW-0057">Aromatic amino acid biosynthesis</keyword>
<comment type="pathway">
    <text evidence="1 7 8">Metabolic intermediate biosynthesis; chorismate biosynthesis; chorismate from D-erythrose 4-phosphate and phosphoenolpyruvate: step 7/7.</text>
</comment>
<dbReference type="GO" id="GO:0009073">
    <property type="term" value="P:aromatic amino acid family biosynthetic process"/>
    <property type="evidence" value="ECO:0007669"/>
    <property type="project" value="UniProtKB-KW"/>
</dbReference>
<feature type="binding site" evidence="7">
    <location>
        <begin position="286"/>
        <end position="290"/>
    </location>
    <ligand>
        <name>FMN</name>
        <dbReference type="ChEBI" id="CHEBI:58210"/>
    </ligand>
</feature>
<keyword evidence="7" id="KW-0274">FAD</keyword>
<protein>
    <recommendedName>
        <fullName evidence="3 7">Chorismate synthase</fullName>
        <shortName evidence="7">CS</shortName>
        <ecNumber evidence="3 7">4.2.3.5</ecNumber>
    </recommendedName>
    <alternativeName>
        <fullName evidence="7">5-enolpyruvylshikimate-3-phosphate phospholyase</fullName>
    </alternativeName>
</protein>
<evidence type="ECO:0000256" key="6">
    <source>
        <dbReference type="ARBA" id="ARBA00023239"/>
    </source>
</evidence>
<comment type="function">
    <text evidence="7">Catalyzes the anti-1,4-elimination of the C-3 phosphate and the C-6 proR hydrogen from 5-enolpyruvylshikimate-3-phosphate (EPSP) to yield chorismate, which is the branch point compound that serves as the starting substrate for the three terminal pathways of aromatic amino acid biosynthesis. This reaction introduces a second double bond into the aromatic ring system.</text>
</comment>
<dbReference type="Pfam" id="PF01264">
    <property type="entry name" value="Chorismate_synt"/>
    <property type="match status" value="1"/>
</dbReference>
<evidence type="ECO:0000256" key="4">
    <source>
        <dbReference type="ARBA" id="ARBA00022605"/>
    </source>
</evidence>
<dbReference type="PROSITE" id="PS00788">
    <property type="entry name" value="CHORISMATE_SYNTHASE_2"/>
    <property type="match status" value="1"/>
</dbReference>
<keyword evidence="7" id="KW-0288">FMN</keyword>
<dbReference type="Proteomes" id="UP000823597">
    <property type="component" value="Unassembled WGS sequence"/>
</dbReference>
<gene>
    <name evidence="7 9" type="primary">aroC</name>
    <name evidence="9" type="ORF">IAB93_02275</name>
</gene>
<dbReference type="PIRSF" id="PIRSF001456">
    <property type="entry name" value="Chorismate_synth"/>
    <property type="match status" value="1"/>
</dbReference>
<evidence type="ECO:0000256" key="3">
    <source>
        <dbReference type="ARBA" id="ARBA00013036"/>
    </source>
</evidence>
<dbReference type="AlphaFoldDB" id="A0A9D9N974"/>
<feature type="binding site" evidence="7">
    <location>
        <position position="313"/>
    </location>
    <ligand>
        <name>FMN</name>
        <dbReference type="ChEBI" id="CHEBI:58210"/>
    </ligand>
</feature>
<dbReference type="GO" id="GO:0008652">
    <property type="term" value="P:amino acid biosynthetic process"/>
    <property type="evidence" value="ECO:0007669"/>
    <property type="project" value="UniProtKB-KW"/>
</dbReference>
<dbReference type="InterPro" id="IPR000453">
    <property type="entry name" value="Chorismate_synth"/>
</dbReference>
<dbReference type="SUPFAM" id="SSF103263">
    <property type="entry name" value="Chorismate synthase, AroC"/>
    <property type="match status" value="1"/>
</dbReference>
<keyword evidence="7" id="KW-0285">Flavoprotein</keyword>
<evidence type="ECO:0000256" key="1">
    <source>
        <dbReference type="ARBA" id="ARBA00005044"/>
    </source>
</evidence>
<dbReference type="PROSITE" id="PS00787">
    <property type="entry name" value="CHORISMATE_SYNTHASE_1"/>
    <property type="match status" value="1"/>
</dbReference>
<reference evidence="9" key="2">
    <citation type="journal article" date="2021" name="PeerJ">
        <title>Extensive microbial diversity within the chicken gut microbiome revealed by metagenomics and culture.</title>
        <authorList>
            <person name="Gilroy R."/>
            <person name="Ravi A."/>
            <person name="Getino M."/>
            <person name="Pursley I."/>
            <person name="Horton D.L."/>
            <person name="Alikhan N.F."/>
            <person name="Baker D."/>
            <person name="Gharbi K."/>
            <person name="Hall N."/>
            <person name="Watson M."/>
            <person name="Adriaenssens E.M."/>
            <person name="Foster-Nyarko E."/>
            <person name="Jarju S."/>
            <person name="Secka A."/>
            <person name="Antonio M."/>
            <person name="Oren A."/>
            <person name="Chaudhuri R.R."/>
            <person name="La Ragione R."/>
            <person name="Hildebrand F."/>
            <person name="Pallen M.J."/>
        </authorList>
    </citation>
    <scope>NUCLEOTIDE SEQUENCE</scope>
    <source>
        <strain evidence="9">10037</strain>
    </source>
</reference>
<dbReference type="InterPro" id="IPR020541">
    <property type="entry name" value="Chorismate_synthase_CS"/>
</dbReference>